<dbReference type="EMBL" id="CP012700">
    <property type="protein sequence ID" value="ALH80678.1"/>
    <property type="molecule type" value="Genomic_DNA"/>
</dbReference>
<sequence length="99" mass="11369">MSDTRLKMMEAIARRRKVTAQYNGNQMLLAPHLMFERRGDLFVSALNLSKNWRSADDWRLGYFKLDGLAATEVQEEGFDPLPTYEAVPPHEEDTLVLAI</sequence>
<accession>A0A0P0DBC0</accession>
<evidence type="ECO:0000313" key="3">
    <source>
        <dbReference type="Proteomes" id="UP000058074"/>
    </source>
</evidence>
<dbReference type="KEGG" id="smag:AN936_09945"/>
<reference evidence="2 4" key="4">
    <citation type="journal article" date="2016" name="Genome Announc.">
        <title>Complete Genome Sequence of Sphingopyxis macrogoltabida Strain 203N (NBRC 111659), a Polyethylene Glycol Degrader.</title>
        <authorList>
            <person name="Ohtsubo Y."/>
            <person name="Nonoyama S."/>
            <person name="Nagata Y."/>
            <person name="Numata M."/>
            <person name="Tsuchikane K."/>
            <person name="Hosoyama A."/>
            <person name="Yamazoe A."/>
            <person name="Tsuda M."/>
            <person name="Fujita N."/>
            <person name="Kawai F."/>
        </authorList>
    </citation>
    <scope>NUCLEOTIDE SEQUENCE [LARGE SCALE GENOMIC DNA]</scope>
    <source>
        <strain evidence="2 4">203N</strain>
    </source>
</reference>
<evidence type="ECO:0000313" key="1">
    <source>
        <dbReference type="EMBL" id="ALH80678.1"/>
    </source>
</evidence>
<organism evidence="2 4">
    <name type="scientific">Sphingopyxis macrogoltabida</name>
    <name type="common">Sphingomonas macrogoltabidus</name>
    <dbReference type="NCBI Taxonomy" id="33050"/>
    <lineage>
        <taxon>Bacteria</taxon>
        <taxon>Pseudomonadati</taxon>
        <taxon>Pseudomonadota</taxon>
        <taxon>Alphaproteobacteria</taxon>
        <taxon>Sphingomonadales</taxon>
        <taxon>Sphingomonadaceae</taxon>
        <taxon>Sphingopyxis</taxon>
    </lineage>
</organism>
<dbReference type="RefSeq" id="WP_054588000.1">
    <property type="nucleotide sequence ID" value="NZ_CP009429.1"/>
</dbReference>
<evidence type="ECO:0000313" key="4">
    <source>
        <dbReference type="Proteomes" id="UP000076088"/>
    </source>
</evidence>
<proteinExistence type="predicted"/>
<keyword evidence="4" id="KW-1185">Reference proteome</keyword>
<evidence type="ECO:0008006" key="5">
    <source>
        <dbReference type="Google" id="ProtNLM"/>
    </source>
</evidence>
<reference evidence="1 3" key="1">
    <citation type="journal article" date="2015" name="Genome Announc.">
        <title>Complete Genome Sequence of Polypropylene Glycol- and Polyethylene Glycol-Degrading Sphingopyxis macrogoltabida Strain EY-1.</title>
        <authorList>
            <person name="Ohtsubo Y."/>
            <person name="Nagata Y."/>
            <person name="Numata M."/>
            <person name="Tsuchikane K."/>
            <person name="Hosoyama A."/>
            <person name="Yamazoe A."/>
            <person name="Tsuda M."/>
            <person name="Fujita N."/>
            <person name="Kawai F."/>
        </authorList>
    </citation>
    <scope>NUCLEOTIDE SEQUENCE [LARGE SCALE GENOMIC DNA]</scope>
    <source>
        <strain evidence="1 3">EY-1</strain>
    </source>
</reference>
<dbReference type="Proteomes" id="UP000058074">
    <property type="component" value="Chromosome"/>
</dbReference>
<name>A0A0P0DBC0_SPHMC</name>
<dbReference type="OrthoDB" id="7428487at2"/>
<reference evidence="2" key="3">
    <citation type="submission" date="2015-11" db="EMBL/GenBank/DDBJ databases">
        <authorList>
            <person name="Yoshiyuki O."/>
        </authorList>
    </citation>
    <scope>NUCLEOTIDE SEQUENCE</scope>
    <source>
        <strain evidence="2">203N</strain>
    </source>
</reference>
<evidence type="ECO:0000313" key="2">
    <source>
        <dbReference type="EMBL" id="AMU89295.1"/>
    </source>
</evidence>
<dbReference type="EMBL" id="CP013344">
    <property type="protein sequence ID" value="AMU89295.1"/>
    <property type="molecule type" value="Genomic_DNA"/>
</dbReference>
<reference evidence="4" key="2">
    <citation type="submission" date="2015-11" db="EMBL/GenBank/DDBJ databases">
        <title>Complete genome sequence of a polyethylene-glycol degrader Sphingopyxis macrogoltabida 203N (NBRC 111659).</title>
        <authorList>
            <person name="Yoshiyuki O."/>
            <person name="Shouta N."/>
            <person name="Nagata Y."/>
            <person name="Numata M."/>
            <person name="Tsuchikane K."/>
            <person name="Hosoyama A."/>
            <person name="Yamazoe A."/>
            <person name="Tsuda M."/>
            <person name="Fujita N."/>
            <person name="Kawai F."/>
        </authorList>
    </citation>
    <scope>NUCLEOTIDE SEQUENCE [LARGE SCALE GENOMIC DNA]</scope>
    <source>
        <strain evidence="4">203N</strain>
    </source>
</reference>
<dbReference type="AlphaFoldDB" id="A0A0P0DBC0"/>
<protein>
    <recommendedName>
        <fullName evidence="5">WYL domain-containing protein</fullName>
    </recommendedName>
</protein>
<gene>
    <name evidence="1" type="ORF">AN936_09945</name>
    <name evidence="2" type="ORF">ATM17_09625</name>
</gene>
<dbReference type="Proteomes" id="UP000076088">
    <property type="component" value="Chromosome"/>
</dbReference>
<dbReference type="KEGG" id="smaz:LH19_10210"/>
<dbReference type="PATRIC" id="fig|33050.5.peg.2054"/>